<comment type="similarity">
    <text evidence="2">Belongs to the MGMT family.</text>
</comment>
<dbReference type="EC" id="2.1.1.63" evidence="3"/>
<organism evidence="11 12">
    <name type="scientific">Convivina intestini</name>
    <dbReference type="NCBI Taxonomy" id="1505726"/>
    <lineage>
        <taxon>Bacteria</taxon>
        <taxon>Bacillati</taxon>
        <taxon>Bacillota</taxon>
        <taxon>Bacilli</taxon>
        <taxon>Lactobacillales</taxon>
        <taxon>Lactobacillaceae</taxon>
        <taxon>Convivina</taxon>
    </lineage>
</organism>
<dbReference type="InterPro" id="IPR036631">
    <property type="entry name" value="MGMT_N_sf"/>
</dbReference>
<evidence type="ECO:0000259" key="9">
    <source>
        <dbReference type="Pfam" id="PF01035"/>
    </source>
</evidence>
<feature type="domain" description="Methylguanine DNA methyltransferase ribonuclease-like" evidence="10">
    <location>
        <begin position="3"/>
        <end position="71"/>
    </location>
</feature>
<dbReference type="PANTHER" id="PTHR10815:SF13">
    <property type="entry name" value="METHYLATED-DNA--PROTEIN-CYSTEINE METHYLTRANSFERASE"/>
    <property type="match status" value="1"/>
</dbReference>
<evidence type="ECO:0000256" key="6">
    <source>
        <dbReference type="ARBA" id="ARBA00022763"/>
    </source>
</evidence>
<dbReference type="PROSITE" id="PS00374">
    <property type="entry name" value="MGMT"/>
    <property type="match status" value="1"/>
</dbReference>
<dbReference type="FunFam" id="1.10.10.10:FF:000214">
    <property type="entry name" value="Methylated-DNA--protein-cysteine methyltransferase"/>
    <property type="match status" value="1"/>
</dbReference>
<name>A0A2U1DF77_9LACO</name>
<evidence type="ECO:0000256" key="4">
    <source>
        <dbReference type="ARBA" id="ARBA00022603"/>
    </source>
</evidence>
<dbReference type="InterPro" id="IPR001497">
    <property type="entry name" value="MethylDNA_cys_MeTrfase_AS"/>
</dbReference>
<keyword evidence="4 11" id="KW-0489">Methyltransferase</keyword>
<protein>
    <recommendedName>
        <fullName evidence="3">methylated-DNA--[protein]-cysteine S-methyltransferase</fullName>
        <ecNumber evidence="3">2.1.1.63</ecNumber>
    </recommendedName>
</protein>
<sequence length="165" mass="18203">MAYYEYESPLGTIGMTSKGDYLTSLYFVDQKEGQEIVEARQLTRPIKAAIQWLDLYFAGEDPNAVVVPLDLAVTNFRQRVLAVVAQVPYGKRISYGDISQALQADVSEPKNFSQAVGGAVGHNPILLIVPCHRIVGSDGSLTGYAGGLERKKWLLDFEAGKYERM</sequence>
<dbReference type="InterPro" id="IPR014048">
    <property type="entry name" value="MethylDNA_cys_MeTrfase_DNA-bd"/>
</dbReference>
<evidence type="ECO:0000259" key="10">
    <source>
        <dbReference type="Pfam" id="PF02870"/>
    </source>
</evidence>
<dbReference type="CDD" id="cd06445">
    <property type="entry name" value="ATase"/>
    <property type="match status" value="1"/>
</dbReference>
<dbReference type="GO" id="GO:0006281">
    <property type="term" value="P:DNA repair"/>
    <property type="evidence" value="ECO:0007669"/>
    <property type="project" value="UniProtKB-KW"/>
</dbReference>
<comment type="caution">
    <text evidence="11">The sequence shown here is derived from an EMBL/GenBank/DDBJ whole genome shotgun (WGS) entry which is preliminary data.</text>
</comment>
<dbReference type="NCBIfam" id="TIGR00589">
    <property type="entry name" value="ogt"/>
    <property type="match status" value="1"/>
</dbReference>
<proteinExistence type="inferred from homology"/>
<gene>
    <name evidence="11" type="ORF">C7384_101242</name>
</gene>
<comment type="catalytic activity">
    <reaction evidence="8">
        <text>a 6-O-methyl-2'-deoxyguanosine in DNA + L-cysteinyl-[protein] = S-methyl-L-cysteinyl-[protein] + a 2'-deoxyguanosine in DNA</text>
        <dbReference type="Rhea" id="RHEA:24000"/>
        <dbReference type="Rhea" id="RHEA-COMP:10131"/>
        <dbReference type="Rhea" id="RHEA-COMP:10132"/>
        <dbReference type="Rhea" id="RHEA-COMP:11367"/>
        <dbReference type="Rhea" id="RHEA-COMP:11368"/>
        <dbReference type="ChEBI" id="CHEBI:29950"/>
        <dbReference type="ChEBI" id="CHEBI:82612"/>
        <dbReference type="ChEBI" id="CHEBI:85445"/>
        <dbReference type="ChEBI" id="CHEBI:85448"/>
        <dbReference type="EC" id="2.1.1.63"/>
    </reaction>
</comment>
<feature type="domain" description="Methylated-DNA-[protein]-cysteine S-methyltransferase DNA binding" evidence="9">
    <location>
        <begin position="75"/>
        <end position="159"/>
    </location>
</feature>
<dbReference type="Proteomes" id="UP000245433">
    <property type="component" value="Unassembled WGS sequence"/>
</dbReference>
<dbReference type="EMBL" id="QEKT01000001">
    <property type="protein sequence ID" value="PVY86327.1"/>
    <property type="molecule type" value="Genomic_DNA"/>
</dbReference>
<dbReference type="GO" id="GO:0032259">
    <property type="term" value="P:methylation"/>
    <property type="evidence" value="ECO:0007669"/>
    <property type="project" value="UniProtKB-KW"/>
</dbReference>
<evidence type="ECO:0000256" key="8">
    <source>
        <dbReference type="ARBA" id="ARBA00049348"/>
    </source>
</evidence>
<evidence type="ECO:0000256" key="3">
    <source>
        <dbReference type="ARBA" id="ARBA00011918"/>
    </source>
</evidence>
<comment type="catalytic activity">
    <reaction evidence="1">
        <text>a 4-O-methyl-thymidine in DNA + L-cysteinyl-[protein] = a thymidine in DNA + S-methyl-L-cysteinyl-[protein]</text>
        <dbReference type="Rhea" id="RHEA:53428"/>
        <dbReference type="Rhea" id="RHEA-COMP:10131"/>
        <dbReference type="Rhea" id="RHEA-COMP:10132"/>
        <dbReference type="Rhea" id="RHEA-COMP:13555"/>
        <dbReference type="Rhea" id="RHEA-COMP:13556"/>
        <dbReference type="ChEBI" id="CHEBI:29950"/>
        <dbReference type="ChEBI" id="CHEBI:82612"/>
        <dbReference type="ChEBI" id="CHEBI:137386"/>
        <dbReference type="ChEBI" id="CHEBI:137387"/>
        <dbReference type="EC" id="2.1.1.63"/>
    </reaction>
</comment>
<keyword evidence="7" id="KW-0234">DNA repair</keyword>
<dbReference type="GO" id="GO:0003908">
    <property type="term" value="F:methylated-DNA-[protein]-cysteine S-methyltransferase activity"/>
    <property type="evidence" value="ECO:0007669"/>
    <property type="project" value="UniProtKB-EC"/>
</dbReference>
<dbReference type="SUPFAM" id="SSF46767">
    <property type="entry name" value="Methylated DNA-protein cysteine methyltransferase, C-terminal domain"/>
    <property type="match status" value="1"/>
</dbReference>
<dbReference type="InterPro" id="IPR036217">
    <property type="entry name" value="MethylDNA_cys_MeTrfase_DNAb"/>
</dbReference>
<dbReference type="Pfam" id="PF01035">
    <property type="entry name" value="DNA_binding_1"/>
    <property type="match status" value="1"/>
</dbReference>
<dbReference type="Gene3D" id="1.10.10.10">
    <property type="entry name" value="Winged helix-like DNA-binding domain superfamily/Winged helix DNA-binding domain"/>
    <property type="match status" value="1"/>
</dbReference>
<dbReference type="SUPFAM" id="SSF53155">
    <property type="entry name" value="Methylated DNA-protein cysteine methyltransferase domain"/>
    <property type="match status" value="1"/>
</dbReference>
<evidence type="ECO:0000256" key="5">
    <source>
        <dbReference type="ARBA" id="ARBA00022679"/>
    </source>
</evidence>
<dbReference type="Pfam" id="PF02870">
    <property type="entry name" value="Methyltransf_1N"/>
    <property type="match status" value="1"/>
</dbReference>
<keyword evidence="6" id="KW-0227">DNA damage</keyword>
<evidence type="ECO:0000256" key="1">
    <source>
        <dbReference type="ARBA" id="ARBA00001286"/>
    </source>
</evidence>
<dbReference type="OrthoDB" id="9802228at2"/>
<dbReference type="AlphaFoldDB" id="A0A2U1DF77"/>
<keyword evidence="12" id="KW-1185">Reference proteome</keyword>
<evidence type="ECO:0000256" key="7">
    <source>
        <dbReference type="ARBA" id="ARBA00023204"/>
    </source>
</evidence>
<evidence type="ECO:0000256" key="2">
    <source>
        <dbReference type="ARBA" id="ARBA00008711"/>
    </source>
</evidence>
<accession>A0A2U1DF77</accession>
<dbReference type="InterPro" id="IPR036388">
    <property type="entry name" value="WH-like_DNA-bd_sf"/>
</dbReference>
<evidence type="ECO:0000313" key="11">
    <source>
        <dbReference type="EMBL" id="PVY86327.1"/>
    </source>
</evidence>
<keyword evidence="5 11" id="KW-0808">Transferase</keyword>
<evidence type="ECO:0000313" key="12">
    <source>
        <dbReference type="Proteomes" id="UP000245433"/>
    </source>
</evidence>
<dbReference type="PANTHER" id="PTHR10815">
    <property type="entry name" value="METHYLATED-DNA--PROTEIN-CYSTEINE METHYLTRANSFERASE"/>
    <property type="match status" value="1"/>
</dbReference>
<dbReference type="Gene3D" id="3.30.160.70">
    <property type="entry name" value="Methylated DNA-protein cysteine methyltransferase domain"/>
    <property type="match status" value="1"/>
</dbReference>
<reference evidence="11 12" key="1">
    <citation type="submission" date="2018-04" db="EMBL/GenBank/DDBJ databases">
        <title>Genomic Encyclopedia of Type Strains, Phase IV (KMG-IV): sequencing the most valuable type-strain genomes for metagenomic binning, comparative biology and taxonomic classification.</title>
        <authorList>
            <person name="Goeker M."/>
        </authorList>
    </citation>
    <scope>NUCLEOTIDE SEQUENCE [LARGE SCALE GENOMIC DNA]</scope>
    <source>
        <strain evidence="11 12">DSM 28795</strain>
    </source>
</reference>
<dbReference type="RefSeq" id="WP_089937616.1">
    <property type="nucleotide sequence ID" value="NZ_CAKOEX010000001.1"/>
</dbReference>
<dbReference type="InterPro" id="IPR008332">
    <property type="entry name" value="MethylG_MeTrfase_N"/>
</dbReference>